<organism evidence="1 2">
    <name type="scientific">Auriscalpium vulgare</name>
    <dbReference type="NCBI Taxonomy" id="40419"/>
    <lineage>
        <taxon>Eukaryota</taxon>
        <taxon>Fungi</taxon>
        <taxon>Dikarya</taxon>
        <taxon>Basidiomycota</taxon>
        <taxon>Agaricomycotina</taxon>
        <taxon>Agaricomycetes</taxon>
        <taxon>Russulales</taxon>
        <taxon>Auriscalpiaceae</taxon>
        <taxon>Auriscalpium</taxon>
    </lineage>
</organism>
<sequence length="202" mass="21510">MPRVALMLSAMPSSGTCVGVCVDDESHETETWQHAAAGWRPGGSEDCGAPRQSAAVGCVHESCPRRHLAPSNVLPTSNDPHHCHVPSTFKSLGVRFALPVLDDVLLVARPTLVTLQAPSVGPSAPQFEHIRSSHVAAVSPSFAFAYSSSWSRSLQLIHNPQHLPPELPQPNEPPGKPFAQQLNTVAALALVTFAGLRDPSSR</sequence>
<dbReference type="Proteomes" id="UP000814033">
    <property type="component" value="Unassembled WGS sequence"/>
</dbReference>
<proteinExistence type="predicted"/>
<name>A0ACB8RPU6_9AGAM</name>
<gene>
    <name evidence="1" type="ORF">FA95DRAFT_1402449</name>
</gene>
<reference evidence="1" key="2">
    <citation type="journal article" date="2022" name="New Phytol.">
        <title>Evolutionary transition to the ectomycorrhizal habit in the genomes of a hyperdiverse lineage of mushroom-forming fungi.</title>
        <authorList>
            <person name="Looney B."/>
            <person name="Miyauchi S."/>
            <person name="Morin E."/>
            <person name="Drula E."/>
            <person name="Courty P.E."/>
            <person name="Kohler A."/>
            <person name="Kuo A."/>
            <person name="LaButti K."/>
            <person name="Pangilinan J."/>
            <person name="Lipzen A."/>
            <person name="Riley R."/>
            <person name="Andreopoulos W."/>
            <person name="He G."/>
            <person name="Johnson J."/>
            <person name="Nolan M."/>
            <person name="Tritt A."/>
            <person name="Barry K.W."/>
            <person name="Grigoriev I.V."/>
            <person name="Nagy L.G."/>
            <person name="Hibbett D."/>
            <person name="Henrissat B."/>
            <person name="Matheny P.B."/>
            <person name="Labbe J."/>
            <person name="Martin F.M."/>
        </authorList>
    </citation>
    <scope>NUCLEOTIDE SEQUENCE</scope>
    <source>
        <strain evidence="1">FP105234-sp</strain>
    </source>
</reference>
<evidence type="ECO:0000313" key="2">
    <source>
        <dbReference type="Proteomes" id="UP000814033"/>
    </source>
</evidence>
<keyword evidence="2" id="KW-1185">Reference proteome</keyword>
<protein>
    <submittedName>
        <fullName evidence="1">Uncharacterized protein</fullName>
    </submittedName>
</protein>
<reference evidence="1" key="1">
    <citation type="submission" date="2021-02" db="EMBL/GenBank/DDBJ databases">
        <authorList>
            <consortium name="DOE Joint Genome Institute"/>
            <person name="Ahrendt S."/>
            <person name="Looney B.P."/>
            <person name="Miyauchi S."/>
            <person name="Morin E."/>
            <person name="Drula E."/>
            <person name="Courty P.E."/>
            <person name="Chicoki N."/>
            <person name="Fauchery L."/>
            <person name="Kohler A."/>
            <person name="Kuo A."/>
            <person name="Labutti K."/>
            <person name="Pangilinan J."/>
            <person name="Lipzen A."/>
            <person name="Riley R."/>
            <person name="Andreopoulos W."/>
            <person name="He G."/>
            <person name="Johnson J."/>
            <person name="Barry K.W."/>
            <person name="Grigoriev I.V."/>
            <person name="Nagy L."/>
            <person name="Hibbett D."/>
            <person name="Henrissat B."/>
            <person name="Matheny P.B."/>
            <person name="Labbe J."/>
            <person name="Martin F."/>
        </authorList>
    </citation>
    <scope>NUCLEOTIDE SEQUENCE</scope>
    <source>
        <strain evidence="1">FP105234-sp</strain>
    </source>
</reference>
<evidence type="ECO:0000313" key="1">
    <source>
        <dbReference type="EMBL" id="KAI0046284.1"/>
    </source>
</evidence>
<comment type="caution">
    <text evidence="1">The sequence shown here is derived from an EMBL/GenBank/DDBJ whole genome shotgun (WGS) entry which is preliminary data.</text>
</comment>
<dbReference type="EMBL" id="MU275929">
    <property type="protein sequence ID" value="KAI0046284.1"/>
    <property type="molecule type" value="Genomic_DNA"/>
</dbReference>
<accession>A0ACB8RPU6</accession>